<keyword evidence="6 7" id="KW-0472">Membrane</keyword>
<evidence type="ECO:0000313" key="9">
    <source>
        <dbReference type="EMBL" id="MBC8609586.1"/>
    </source>
</evidence>
<evidence type="ECO:0000256" key="6">
    <source>
        <dbReference type="ARBA" id="ARBA00023136"/>
    </source>
</evidence>
<dbReference type="PANTHER" id="PTHR34582">
    <property type="entry name" value="UPF0702 TRANSMEMBRANE PROTEIN YCAP"/>
    <property type="match status" value="1"/>
</dbReference>
<organism evidence="9 10">
    <name type="scientific">Massiliimalia timonensis</name>
    <dbReference type="NCBI Taxonomy" id="1987501"/>
    <lineage>
        <taxon>Bacteria</taxon>
        <taxon>Bacillati</taxon>
        <taxon>Bacillota</taxon>
        <taxon>Clostridia</taxon>
        <taxon>Eubacteriales</taxon>
        <taxon>Oscillospiraceae</taxon>
        <taxon>Massiliimalia</taxon>
    </lineage>
</organism>
<dbReference type="PANTHER" id="PTHR34582:SF7">
    <property type="entry name" value="UPF0702 TRANSMEMBRANE PROTEIN YDFS"/>
    <property type="match status" value="1"/>
</dbReference>
<dbReference type="Gene3D" id="3.30.240.20">
    <property type="entry name" value="bsu07140 like domains"/>
    <property type="match status" value="2"/>
</dbReference>
<feature type="transmembrane region" description="Helical" evidence="7">
    <location>
        <begin position="6"/>
        <end position="25"/>
    </location>
</feature>
<keyword evidence="3" id="KW-1003">Cell membrane</keyword>
<dbReference type="EMBL" id="JACRTL010000001">
    <property type="protein sequence ID" value="MBC8609586.1"/>
    <property type="molecule type" value="Genomic_DNA"/>
</dbReference>
<dbReference type="Pfam" id="PF04239">
    <property type="entry name" value="DUF421"/>
    <property type="match status" value="1"/>
</dbReference>
<evidence type="ECO:0000256" key="5">
    <source>
        <dbReference type="ARBA" id="ARBA00022989"/>
    </source>
</evidence>
<dbReference type="InterPro" id="IPR023090">
    <property type="entry name" value="UPF0702_alpha/beta_dom_sf"/>
</dbReference>
<feature type="transmembrane region" description="Helical" evidence="7">
    <location>
        <begin position="58"/>
        <end position="78"/>
    </location>
</feature>
<comment type="caution">
    <text evidence="9">The sequence shown here is derived from an EMBL/GenBank/DDBJ whole genome shotgun (WGS) entry which is preliminary data.</text>
</comment>
<feature type="transmembrane region" description="Helical" evidence="7">
    <location>
        <begin position="32"/>
        <end position="52"/>
    </location>
</feature>
<evidence type="ECO:0000256" key="2">
    <source>
        <dbReference type="ARBA" id="ARBA00006448"/>
    </source>
</evidence>
<dbReference type="GO" id="GO:0005886">
    <property type="term" value="C:plasma membrane"/>
    <property type="evidence" value="ECO:0007669"/>
    <property type="project" value="UniProtKB-SubCell"/>
</dbReference>
<keyword evidence="10" id="KW-1185">Reference proteome</keyword>
<evidence type="ECO:0000313" key="10">
    <source>
        <dbReference type="Proteomes" id="UP000632659"/>
    </source>
</evidence>
<evidence type="ECO:0000256" key="7">
    <source>
        <dbReference type="SAM" id="Phobius"/>
    </source>
</evidence>
<keyword evidence="5 7" id="KW-1133">Transmembrane helix</keyword>
<evidence type="ECO:0000256" key="3">
    <source>
        <dbReference type="ARBA" id="ARBA00022475"/>
    </source>
</evidence>
<dbReference type="AlphaFoldDB" id="A0A8J6PBZ9"/>
<comment type="subcellular location">
    <subcellularLocation>
        <location evidence="1">Cell membrane</location>
        <topology evidence="1">Multi-pass membrane protein</topology>
    </subcellularLocation>
</comment>
<feature type="domain" description="YetF C-terminal" evidence="8">
    <location>
        <begin position="81"/>
        <end position="214"/>
    </location>
</feature>
<name>A0A8J6PBZ9_9FIRM</name>
<dbReference type="Proteomes" id="UP000632659">
    <property type="component" value="Unassembled WGS sequence"/>
</dbReference>
<dbReference type="OrthoDB" id="9778331at2"/>
<evidence type="ECO:0000259" key="8">
    <source>
        <dbReference type="Pfam" id="PF04239"/>
    </source>
</evidence>
<evidence type="ECO:0000256" key="4">
    <source>
        <dbReference type="ARBA" id="ARBA00022692"/>
    </source>
</evidence>
<gene>
    <name evidence="9" type="ORF">H8702_00435</name>
</gene>
<accession>A0A8J6PBZ9</accession>
<comment type="similarity">
    <text evidence="2">Belongs to the UPF0702 family.</text>
</comment>
<evidence type="ECO:0000256" key="1">
    <source>
        <dbReference type="ARBA" id="ARBA00004651"/>
    </source>
</evidence>
<sequence>MEFLEILGRAVFSALALFLITKLMGYRQISQLSFYDYVIGISIGSISGVMATELEIDIWKTLIPMVVYGGISILLSWITMKSIRCRRFITGTPVVLLQDGEILEESLKQVKYDLSDFLGECRNAGFFNLSDLEYAIMESTGKISFLPYADSRPCIPKDFQLIPRREGLAANLIIDGKVMKKHLQAVGKEEKWLEKQILESKAKTKEDILLATYDCNGQFTVYLRNQGIKAKNVLE</sequence>
<dbReference type="RefSeq" id="WP_093988065.1">
    <property type="nucleotide sequence ID" value="NZ_FYDD01000003.1"/>
</dbReference>
<reference evidence="9" key="1">
    <citation type="submission" date="2020-08" db="EMBL/GenBank/DDBJ databases">
        <title>Genome public.</title>
        <authorList>
            <person name="Liu C."/>
            <person name="Sun Q."/>
        </authorList>
    </citation>
    <scope>NUCLEOTIDE SEQUENCE</scope>
    <source>
        <strain evidence="9">NSJ-15</strain>
    </source>
</reference>
<dbReference type="InterPro" id="IPR007353">
    <property type="entry name" value="DUF421"/>
</dbReference>
<keyword evidence="4 7" id="KW-0812">Transmembrane</keyword>
<protein>
    <submittedName>
        <fullName evidence="9">DUF421 domain-containing protein</fullName>
    </submittedName>
</protein>
<proteinExistence type="inferred from homology"/>